<reference evidence="3" key="2">
    <citation type="submission" date="2015-01" db="EMBL/GenBank/DDBJ databases">
        <title>Complete genome sequence of Methylobacterium aquaticum strain 22A.</title>
        <authorList>
            <person name="Tani A."/>
            <person name="Ogura Y."/>
            <person name="Hayashi T."/>
        </authorList>
    </citation>
    <scope>NUCLEOTIDE SEQUENCE [LARGE SCALE GENOMIC DNA]</scope>
    <source>
        <strain evidence="3">MA-22A</strain>
    </source>
</reference>
<organism evidence="2 3">
    <name type="scientific">Methylobacterium aquaticum</name>
    <dbReference type="NCBI Taxonomy" id="270351"/>
    <lineage>
        <taxon>Bacteria</taxon>
        <taxon>Pseudomonadati</taxon>
        <taxon>Pseudomonadota</taxon>
        <taxon>Alphaproteobacteria</taxon>
        <taxon>Hyphomicrobiales</taxon>
        <taxon>Methylobacteriaceae</taxon>
        <taxon>Methylobacterium</taxon>
    </lineage>
</organism>
<name>A0A0C6FSZ8_9HYPH</name>
<accession>A0A0C6FSZ8</accession>
<dbReference type="RefSeq" id="WP_145984654.1">
    <property type="nucleotide sequence ID" value="NZ_AP014704.1"/>
</dbReference>
<reference evidence="2 3" key="1">
    <citation type="journal article" date="2015" name="Genome Announc.">
        <title>Complete Genome Sequence of Methylobacterium aquaticum Strain 22A, Isolated from Racomitrium japonicum Moss.</title>
        <authorList>
            <person name="Tani A."/>
            <person name="Ogura Y."/>
            <person name="Hayashi T."/>
            <person name="Kimbara K."/>
        </authorList>
    </citation>
    <scope>NUCLEOTIDE SEQUENCE [LARGE SCALE GENOMIC DNA]</scope>
    <source>
        <strain evidence="2 3">MA-22A</strain>
    </source>
</reference>
<gene>
    <name evidence="2" type="ORF">Maq22A_c14175</name>
</gene>
<protein>
    <submittedName>
        <fullName evidence="2">Uncharacterized protein</fullName>
    </submittedName>
</protein>
<sequence length="82" mass="8719">MKHARRLKPSSRSLTDILVPTGPRGQRYPADAIGNAVKVMRIATGDAPEAFKGRHSPSECVGALKAPVQGGPDRKHISTSFA</sequence>
<feature type="region of interest" description="Disordered" evidence="1">
    <location>
        <begin position="1"/>
        <end position="24"/>
    </location>
</feature>
<dbReference type="PATRIC" id="fig|270351.10.peg.2731"/>
<dbReference type="OrthoDB" id="7197613at2"/>
<dbReference type="KEGG" id="maqu:Maq22A_c14175"/>
<evidence type="ECO:0000313" key="2">
    <source>
        <dbReference type="EMBL" id="BAQ46025.1"/>
    </source>
</evidence>
<evidence type="ECO:0000256" key="1">
    <source>
        <dbReference type="SAM" id="MobiDB-lite"/>
    </source>
</evidence>
<evidence type="ECO:0000313" key="3">
    <source>
        <dbReference type="Proteomes" id="UP000061432"/>
    </source>
</evidence>
<dbReference type="AlphaFoldDB" id="A0A0C6FSZ8"/>
<dbReference type="EMBL" id="AP014704">
    <property type="protein sequence ID" value="BAQ46025.1"/>
    <property type="molecule type" value="Genomic_DNA"/>
</dbReference>
<dbReference type="STRING" id="270351.Maq22A_c14175"/>
<dbReference type="Proteomes" id="UP000061432">
    <property type="component" value="Chromosome"/>
</dbReference>
<proteinExistence type="predicted"/>